<evidence type="ECO:0000313" key="1">
    <source>
        <dbReference type="EMBL" id="JAE25382.1"/>
    </source>
</evidence>
<sequence length="37" mass="4144">MLLSLLFHSCILSHIVIILDKNFSFNNYIVPCASYGG</sequence>
<reference evidence="1" key="2">
    <citation type="journal article" date="2015" name="Data Brief">
        <title>Shoot transcriptome of the giant reed, Arundo donax.</title>
        <authorList>
            <person name="Barrero R.A."/>
            <person name="Guerrero F.D."/>
            <person name="Moolhuijzen P."/>
            <person name="Goolsby J.A."/>
            <person name="Tidwell J."/>
            <person name="Bellgard S.E."/>
            <person name="Bellgard M.I."/>
        </authorList>
    </citation>
    <scope>NUCLEOTIDE SEQUENCE</scope>
    <source>
        <tissue evidence="1">Shoot tissue taken approximately 20 cm above the soil surface</tissue>
    </source>
</reference>
<protein>
    <submittedName>
        <fullName evidence="1">Uncharacterized protein</fullName>
    </submittedName>
</protein>
<accession>A0A0A9GLL1</accession>
<dbReference type="EMBL" id="GBRH01172514">
    <property type="protein sequence ID" value="JAE25382.1"/>
    <property type="molecule type" value="Transcribed_RNA"/>
</dbReference>
<dbReference type="AlphaFoldDB" id="A0A0A9GLL1"/>
<reference evidence="1" key="1">
    <citation type="submission" date="2014-09" db="EMBL/GenBank/DDBJ databases">
        <authorList>
            <person name="Magalhaes I.L.F."/>
            <person name="Oliveira U."/>
            <person name="Santos F.R."/>
            <person name="Vidigal T.H.D.A."/>
            <person name="Brescovit A.D."/>
            <person name="Santos A.J."/>
        </authorList>
    </citation>
    <scope>NUCLEOTIDE SEQUENCE</scope>
    <source>
        <tissue evidence="1">Shoot tissue taken approximately 20 cm above the soil surface</tissue>
    </source>
</reference>
<name>A0A0A9GLL1_ARUDO</name>
<organism evidence="1">
    <name type="scientific">Arundo donax</name>
    <name type="common">Giant reed</name>
    <name type="synonym">Donax arundinaceus</name>
    <dbReference type="NCBI Taxonomy" id="35708"/>
    <lineage>
        <taxon>Eukaryota</taxon>
        <taxon>Viridiplantae</taxon>
        <taxon>Streptophyta</taxon>
        <taxon>Embryophyta</taxon>
        <taxon>Tracheophyta</taxon>
        <taxon>Spermatophyta</taxon>
        <taxon>Magnoliopsida</taxon>
        <taxon>Liliopsida</taxon>
        <taxon>Poales</taxon>
        <taxon>Poaceae</taxon>
        <taxon>PACMAD clade</taxon>
        <taxon>Arundinoideae</taxon>
        <taxon>Arundineae</taxon>
        <taxon>Arundo</taxon>
    </lineage>
</organism>
<proteinExistence type="predicted"/>